<name>A0A1W0CVS1_9NEIS</name>
<keyword evidence="4 8" id="KW-0819">tRNA processing</keyword>
<accession>A0A1W0CVS1</accession>
<evidence type="ECO:0000256" key="1">
    <source>
        <dbReference type="ARBA" id="ARBA00004496"/>
    </source>
</evidence>
<dbReference type="NCBIfam" id="TIGR02432">
    <property type="entry name" value="lysidine_TilS_N"/>
    <property type="match status" value="1"/>
</dbReference>
<comment type="function">
    <text evidence="8">Ligates lysine onto the cytidine present at position 34 of the AUA codon-specific tRNA(Ile) that contains the anticodon CAU, in an ATP-dependent manner. Cytidine is converted to lysidine, thus changing the amino acid specificity of the tRNA from methionine to isoleucine.</text>
</comment>
<dbReference type="SUPFAM" id="SSF52402">
    <property type="entry name" value="Adenine nucleotide alpha hydrolases-like"/>
    <property type="match status" value="1"/>
</dbReference>
<evidence type="ECO:0000259" key="9">
    <source>
        <dbReference type="SMART" id="SM00977"/>
    </source>
</evidence>
<comment type="similarity">
    <text evidence="8">Belongs to the tRNA(Ile)-lysidine synthase family.</text>
</comment>
<dbReference type="PANTHER" id="PTHR43033:SF1">
    <property type="entry name" value="TRNA(ILE)-LYSIDINE SYNTHASE-RELATED"/>
    <property type="match status" value="1"/>
</dbReference>
<dbReference type="Gene3D" id="3.40.50.620">
    <property type="entry name" value="HUPs"/>
    <property type="match status" value="1"/>
</dbReference>
<dbReference type="Proteomes" id="UP000192721">
    <property type="component" value="Unassembled WGS sequence"/>
</dbReference>
<evidence type="ECO:0000256" key="4">
    <source>
        <dbReference type="ARBA" id="ARBA00022694"/>
    </source>
</evidence>
<reference evidence="10 11" key="1">
    <citation type="submission" date="2017-02" db="EMBL/GenBank/DDBJ databases">
        <title>Chromobacterium haemolyticum H5244.</title>
        <authorList>
            <person name="Gulvik C.A."/>
        </authorList>
    </citation>
    <scope>NUCLEOTIDE SEQUENCE [LARGE SCALE GENOMIC DNA]</scope>
    <source>
        <strain evidence="10 11">H5244</strain>
    </source>
</reference>
<dbReference type="GO" id="GO:0005524">
    <property type="term" value="F:ATP binding"/>
    <property type="evidence" value="ECO:0007669"/>
    <property type="project" value="UniProtKB-UniRule"/>
</dbReference>
<dbReference type="GO" id="GO:0032267">
    <property type="term" value="F:tRNA(Ile)-lysidine synthase activity"/>
    <property type="evidence" value="ECO:0007669"/>
    <property type="project" value="UniProtKB-EC"/>
</dbReference>
<dbReference type="InterPro" id="IPR015262">
    <property type="entry name" value="tRNA_Ile_lys_synt_subst-bd"/>
</dbReference>
<sequence length="448" mass="49168">MAASRKPQPDPLESLLSHWPDELSGQCAFEVGLSGGLDSVALLALLCRARARRPELEIRAVHVHHGLSPNADAWAEHCRVLCATLDAPLRVERVSVVLSGGDSLEAVAREARYQAYRRSAAGVVVLAHHLDDQAETVLLQLLRGGGARALAAMPALRKLEAEGPWLWRPLLGLRRRQLEDFVRAQGLSWVEDESNLDERWRRNFLRQRLLPQLEAAVPDYRRHLTRSAGLLSDAAAVLAEVAAQDLAVCRNDGGLDLIRWRALSAARQRQTLLAWLRGLGWPAPEPDALAEFQRQALEAGAGSCPRLSLARGLLYRYRDGLFALSAMPAPGAVALGPVDPATERVSAEWGGALSWDWRPRGLSADTLARGLILRPREGGERLMSGVGRKPVKSFLQEAGIAPPLRERWPLLYDAVGHLLALPGVVVDSDLATEPGWWPQWRPLPTAPR</sequence>
<dbReference type="EMBL" id="MUKV01000014">
    <property type="protein sequence ID" value="OQS38867.1"/>
    <property type="molecule type" value="Genomic_DNA"/>
</dbReference>
<keyword evidence="5 8" id="KW-0547">Nucleotide-binding</keyword>
<evidence type="ECO:0000256" key="8">
    <source>
        <dbReference type="HAMAP-Rule" id="MF_01161"/>
    </source>
</evidence>
<dbReference type="PANTHER" id="PTHR43033">
    <property type="entry name" value="TRNA(ILE)-LYSIDINE SYNTHASE-RELATED"/>
    <property type="match status" value="1"/>
</dbReference>
<keyword evidence="2 8" id="KW-0963">Cytoplasm</keyword>
<comment type="caution">
    <text evidence="10">The sequence shown here is derived from an EMBL/GenBank/DDBJ whole genome shotgun (WGS) entry which is preliminary data.</text>
</comment>
<dbReference type="InterPro" id="IPR014729">
    <property type="entry name" value="Rossmann-like_a/b/a_fold"/>
</dbReference>
<dbReference type="NCBIfam" id="TIGR02433">
    <property type="entry name" value="lysidine_TilS_C"/>
    <property type="match status" value="1"/>
</dbReference>
<dbReference type="GO" id="GO:0006400">
    <property type="term" value="P:tRNA modification"/>
    <property type="evidence" value="ECO:0007669"/>
    <property type="project" value="UniProtKB-UniRule"/>
</dbReference>
<comment type="domain">
    <text evidence="8">The N-terminal region contains the highly conserved SGGXDS motif, predicted to be a P-loop motif involved in ATP binding.</text>
</comment>
<feature type="binding site" evidence="8">
    <location>
        <begin position="34"/>
        <end position="39"/>
    </location>
    <ligand>
        <name>ATP</name>
        <dbReference type="ChEBI" id="CHEBI:30616"/>
    </ligand>
</feature>
<protein>
    <recommendedName>
        <fullName evidence="8">tRNA(Ile)-lysidine synthase</fullName>
        <ecNumber evidence="8">6.3.4.19</ecNumber>
    </recommendedName>
    <alternativeName>
        <fullName evidence="8">tRNA(Ile)-2-lysyl-cytidine synthase</fullName>
    </alternativeName>
    <alternativeName>
        <fullName evidence="8">tRNA(Ile)-lysidine synthetase</fullName>
    </alternativeName>
</protein>
<evidence type="ECO:0000313" key="11">
    <source>
        <dbReference type="Proteomes" id="UP000192721"/>
    </source>
</evidence>
<dbReference type="InterPro" id="IPR012094">
    <property type="entry name" value="tRNA_Ile_lys_synt"/>
</dbReference>
<dbReference type="Pfam" id="PF11734">
    <property type="entry name" value="TilS_C"/>
    <property type="match status" value="1"/>
</dbReference>
<evidence type="ECO:0000256" key="2">
    <source>
        <dbReference type="ARBA" id="ARBA00022490"/>
    </source>
</evidence>
<keyword evidence="3 8" id="KW-0436">Ligase</keyword>
<feature type="domain" description="Lysidine-tRNA(Ile) synthetase C-terminal" evidence="9">
    <location>
        <begin position="371"/>
        <end position="440"/>
    </location>
</feature>
<organism evidence="10 11">
    <name type="scientific">Chromobacterium haemolyticum</name>
    <dbReference type="NCBI Taxonomy" id="394935"/>
    <lineage>
        <taxon>Bacteria</taxon>
        <taxon>Pseudomonadati</taxon>
        <taxon>Pseudomonadota</taxon>
        <taxon>Betaproteobacteria</taxon>
        <taxon>Neisseriales</taxon>
        <taxon>Chromobacteriaceae</taxon>
        <taxon>Chromobacterium</taxon>
    </lineage>
</organism>
<dbReference type="SUPFAM" id="SSF56037">
    <property type="entry name" value="PheT/TilS domain"/>
    <property type="match status" value="1"/>
</dbReference>
<evidence type="ECO:0000313" key="10">
    <source>
        <dbReference type="EMBL" id="OQS38867.1"/>
    </source>
</evidence>
<dbReference type="SMART" id="SM00977">
    <property type="entry name" value="TilS_C"/>
    <property type="match status" value="1"/>
</dbReference>
<dbReference type="HAMAP" id="MF_01161">
    <property type="entry name" value="tRNA_Ile_lys_synt"/>
    <property type="match status" value="1"/>
</dbReference>
<gene>
    <name evidence="8" type="primary">tilS</name>
    <name evidence="10" type="ORF">B0T45_12535</name>
</gene>
<evidence type="ECO:0000256" key="3">
    <source>
        <dbReference type="ARBA" id="ARBA00022598"/>
    </source>
</evidence>
<dbReference type="Pfam" id="PF09179">
    <property type="entry name" value="TilS"/>
    <property type="match status" value="1"/>
</dbReference>
<dbReference type="AlphaFoldDB" id="A0A1W0CVS1"/>
<dbReference type="EC" id="6.3.4.19" evidence="8"/>
<dbReference type="Pfam" id="PF01171">
    <property type="entry name" value="ATP_bind_3"/>
    <property type="match status" value="1"/>
</dbReference>
<proteinExistence type="inferred from homology"/>
<dbReference type="InterPro" id="IPR012796">
    <property type="entry name" value="Lysidine-tRNA-synth_C"/>
</dbReference>
<keyword evidence="6 8" id="KW-0067">ATP-binding</keyword>
<evidence type="ECO:0000256" key="7">
    <source>
        <dbReference type="ARBA" id="ARBA00048539"/>
    </source>
</evidence>
<dbReference type="GO" id="GO:0005737">
    <property type="term" value="C:cytoplasm"/>
    <property type="evidence" value="ECO:0007669"/>
    <property type="project" value="UniProtKB-SubCell"/>
</dbReference>
<dbReference type="CDD" id="cd01992">
    <property type="entry name" value="TilS_N"/>
    <property type="match status" value="1"/>
</dbReference>
<dbReference type="Gene3D" id="1.20.59.20">
    <property type="match status" value="1"/>
</dbReference>
<evidence type="ECO:0000256" key="5">
    <source>
        <dbReference type="ARBA" id="ARBA00022741"/>
    </source>
</evidence>
<comment type="subcellular location">
    <subcellularLocation>
        <location evidence="1 8">Cytoplasm</location>
    </subcellularLocation>
</comment>
<dbReference type="SUPFAM" id="SSF82829">
    <property type="entry name" value="MesJ substrate recognition domain-like"/>
    <property type="match status" value="1"/>
</dbReference>
<dbReference type="InterPro" id="IPR011063">
    <property type="entry name" value="TilS/TtcA_N"/>
</dbReference>
<evidence type="ECO:0000256" key="6">
    <source>
        <dbReference type="ARBA" id="ARBA00022840"/>
    </source>
</evidence>
<dbReference type="InterPro" id="IPR012795">
    <property type="entry name" value="tRNA_Ile_lys_synt_N"/>
</dbReference>
<comment type="catalytic activity">
    <reaction evidence="7 8">
        <text>cytidine(34) in tRNA(Ile2) + L-lysine + ATP = lysidine(34) in tRNA(Ile2) + AMP + diphosphate + H(+)</text>
        <dbReference type="Rhea" id="RHEA:43744"/>
        <dbReference type="Rhea" id="RHEA-COMP:10625"/>
        <dbReference type="Rhea" id="RHEA-COMP:10670"/>
        <dbReference type="ChEBI" id="CHEBI:15378"/>
        <dbReference type="ChEBI" id="CHEBI:30616"/>
        <dbReference type="ChEBI" id="CHEBI:32551"/>
        <dbReference type="ChEBI" id="CHEBI:33019"/>
        <dbReference type="ChEBI" id="CHEBI:82748"/>
        <dbReference type="ChEBI" id="CHEBI:83665"/>
        <dbReference type="ChEBI" id="CHEBI:456215"/>
        <dbReference type="EC" id="6.3.4.19"/>
    </reaction>
</comment>